<evidence type="ECO:0000313" key="1">
    <source>
        <dbReference type="EMBL" id="MFC5464157.1"/>
    </source>
</evidence>
<sequence length="179" mass="21027">MVIINRAMNIVVIDYDQNWKQLFETEAALVKGIFKEELVGIHHIGSTAIPNLKAKPIIDMMPIVKDMEKVDNFNKSMVEIGYEPLGEFGMKGRRYFRKGGENRTHQIHVFQYDNTNEIERHLAVRDYLRAHENEKIAYGKLKEHLAKEFPKDIEAYSNGKHEFVKNLEKRALEWSRNRI</sequence>
<keyword evidence="2" id="KW-1185">Reference proteome</keyword>
<name>A0ABW0LGP9_9BACI</name>
<reference evidence="2" key="1">
    <citation type="journal article" date="2019" name="Int. J. Syst. Evol. Microbiol.">
        <title>The Global Catalogue of Microorganisms (GCM) 10K type strain sequencing project: providing services to taxonomists for standard genome sequencing and annotation.</title>
        <authorList>
            <consortium name="The Broad Institute Genomics Platform"/>
            <consortium name="The Broad Institute Genome Sequencing Center for Infectious Disease"/>
            <person name="Wu L."/>
            <person name="Ma J."/>
        </authorList>
    </citation>
    <scope>NUCLEOTIDE SEQUENCE [LARGE SCALE GENOMIC DNA]</scope>
    <source>
        <strain evidence="2">CGMCC 1.12237</strain>
    </source>
</reference>
<dbReference type="Gene3D" id="3.30.460.10">
    <property type="entry name" value="Beta Polymerase, domain 2"/>
    <property type="match status" value="1"/>
</dbReference>
<dbReference type="PANTHER" id="PTHR34822:SF1">
    <property type="entry name" value="GRPB FAMILY PROTEIN"/>
    <property type="match status" value="1"/>
</dbReference>
<dbReference type="EMBL" id="JBHSMC010000003">
    <property type="protein sequence ID" value="MFC5464157.1"/>
    <property type="molecule type" value="Genomic_DNA"/>
</dbReference>
<organism evidence="1 2">
    <name type="scientific">Lederbergia graminis</name>
    <dbReference type="NCBI Taxonomy" id="735518"/>
    <lineage>
        <taxon>Bacteria</taxon>
        <taxon>Bacillati</taxon>
        <taxon>Bacillota</taxon>
        <taxon>Bacilli</taxon>
        <taxon>Bacillales</taxon>
        <taxon>Bacillaceae</taxon>
        <taxon>Lederbergia</taxon>
    </lineage>
</organism>
<protein>
    <submittedName>
        <fullName evidence="1">GrpB family protein</fullName>
    </submittedName>
</protein>
<dbReference type="InterPro" id="IPR043519">
    <property type="entry name" value="NT_sf"/>
</dbReference>
<gene>
    <name evidence="1" type="ORF">ACFPM4_05225</name>
</gene>
<accession>A0ABW0LGP9</accession>
<dbReference type="Proteomes" id="UP001596147">
    <property type="component" value="Unassembled WGS sequence"/>
</dbReference>
<proteinExistence type="predicted"/>
<dbReference type="InterPro" id="IPR007344">
    <property type="entry name" value="GrpB/CoaE"/>
</dbReference>
<comment type="caution">
    <text evidence="1">The sequence shown here is derived from an EMBL/GenBank/DDBJ whole genome shotgun (WGS) entry which is preliminary data.</text>
</comment>
<dbReference type="PANTHER" id="PTHR34822">
    <property type="entry name" value="GRPB DOMAIN PROTEIN (AFU_ORTHOLOGUE AFUA_1G01530)"/>
    <property type="match status" value="1"/>
</dbReference>
<dbReference type="SUPFAM" id="SSF81301">
    <property type="entry name" value="Nucleotidyltransferase"/>
    <property type="match status" value="1"/>
</dbReference>
<dbReference type="Pfam" id="PF04229">
    <property type="entry name" value="GrpB"/>
    <property type="match status" value="1"/>
</dbReference>
<evidence type="ECO:0000313" key="2">
    <source>
        <dbReference type="Proteomes" id="UP001596147"/>
    </source>
</evidence>
<dbReference type="RefSeq" id="WP_382348594.1">
    <property type="nucleotide sequence ID" value="NZ_JBHSMC010000003.1"/>
</dbReference>